<comment type="caution">
    <text evidence="4">The sequence shown here is derived from an EMBL/GenBank/DDBJ whole genome shotgun (WGS) entry which is preliminary data.</text>
</comment>
<keyword evidence="5" id="KW-1185">Reference proteome</keyword>
<name>A0AAP2DMV5_9BACT</name>
<evidence type="ECO:0000313" key="4">
    <source>
        <dbReference type="EMBL" id="MBT1699260.1"/>
    </source>
</evidence>
<organism evidence="4 5">
    <name type="scientific">Chryseosolibacter histidini</name>
    <dbReference type="NCBI Taxonomy" id="2782349"/>
    <lineage>
        <taxon>Bacteria</taxon>
        <taxon>Pseudomonadati</taxon>
        <taxon>Bacteroidota</taxon>
        <taxon>Cytophagia</taxon>
        <taxon>Cytophagales</taxon>
        <taxon>Chryseotaleaceae</taxon>
        <taxon>Chryseosolibacter</taxon>
    </lineage>
</organism>
<dbReference type="Pfam" id="PF13585">
    <property type="entry name" value="CHU_C"/>
    <property type="match status" value="1"/>
</dbReference>
<dbReference type="EMBL" id="JAHESF010000023">
    <property type="protein sequence ID" value="MBT1699260.1"/>
    <property type="molecule type" value="Genomic_DNA"/>
</dbReference>
<evidence type="ECO:0000256" key="1">
    <source>
        <dbReference type="ARBA" id="ARBA00022737"/>
    </source>
</evidence>
<dbReference type="Gene3D" id="2.60.40.10">
    <property type="entry name" value="Immunoglobulins"/>
    <property type="match status" value="10"/>
</dbReference>
<accession>A0AAP2DMV5</accession>
<dbReference type="SUPFAM" id="SSF48726">
    <property type="entry name" value="Immunoglobulin"/>
    <property type="match status" value="1"/>
</dbReference>
<feature type="domain" description="Ig-like" evidence="3">
    <location>
        <begin position="1576"/>
        <end position="1657"/>
    </location>
</feature>
<dbReference type="InterPro" id="IPR050964">
    <property type="entry name" value="Striated_Muscle_Regulatory"/>
</dbReference>
<evidence type="ECO:0000256" key="2">
    <source>
        <dbReference type="SAM" id="Phobius"/>
    </source>
</evidence>
<keyword evidence="2" id="KW-0812">Transmembrane</keyword>
<dbReference type="RefSeq" id="WP_254167063.1">
    <property type="nucleotide sequence ID" value="NZ_JAHESF010000023.1"/>
</dbReference>
<feature type="transmembrane region" description="Helical" evidence="2">
    <location>
        <begin position="20"/>
        <end position="39"/>
    </location>
</feature>
<dbReference type="Proteomes" id="UP001319200">
    <property type="component" value="Unassembled WGS sequence"/>
</dbReference>
<dbReference type="PROSITE" id="PS50835">
    <property type="entry name" value="IG_LIKE"/>
    <property type="match status" value="3"/>
</dbReference>
<dbReference type="InterPro" id="IPR007110">
    <property type="entry name" value="Ig-like_dom"/>
</dbReference>
<evidence type="ECO:0000313" key="5">
    <source>
        <dbReference type="Proteomes" id="UP001319200"/>
    </source>
</evidence>
<gene>
    <name evidence="4" type="ORF">KK083_20350</name>
</gene>
<dbReference type="PANTHER" id="PTHR13817:SF73">
    <property type="entry name" value="FIBRONECTIN TYPE-III DOMAIN-CONTAINING PROTEIN"/>
    <property type="match status" value="1"/>
</dbReference>
<keyword evidence="2" id="KW-0472">Membrane</keyword>
<proteinExistence type="predicted"/>
<feature type="domain" description="Ig-like" evidence="3">
    <location>
        <begin position="1309"/>
        <end position="1393"/>
    </location>
</feature>
<evidence type="ECO:0000259" key="3">
    <source>
        <dbReference type="PROSITE" id="PS50835"/>
    </source>
</evidence>
<dbReference type="SUPFAM" id="SSF89372">
    <property type="entry name" value="Fucose-specific lectin"/>
    <property type="match status" value="1"/>
</dbReference>
<dbReference type="InterPro" id="IPR036179">
    <property type="entry name" value="Ig-like_dom_sf"/>
</dbReference>
<keyword evidence="1" id="KW-0677">Repeat</keyword>
<dbReference type="PANTHER" id="PTHR13817">
    <property type="entry name" value="TITIN"/>
    <property type="match status" value="1"/>
</dbReference>
<reference evidence="4 5" key="1">
    <citation type="submission" date="2021-05" db="EMBL/GenBank/DDBJ databases">
        <title>A Polyphasic approach of four new species of the genus Ohtaekwangia: Ohtaekwangia histidinii sp. nov., Ohtaekwangia cretensis sp. nov., Ohtaekwangia indiensis sp. nov., Ohtaekwangia reichenbachii sp. nov. from diverse environment.</title>
        <authorList>
            <person name="Octaviana S."/>
        </authorList>
    </citation>
    <scope>NUCLEOTIDE SEQUENCE [LARGE SCALE GENOMIC DNA]</scope>
    <source>
        <strain evidence="4 5">PWU4</strain>
    </source>
</reference>
<protein>
    <submittedName>
        <fullName evidence="4">Gliding motility-associated C-terminal domain-containing protein</fullName>
    </submittedName>
</protein>
<dbReference type="InterPro" id="IPR013783">
    <property type="entry name" value="Ig-like_fold"/>
</dbReference>
<sequence length="2139" mass="223488">MNDSIPDRRNRTAACNIGPVFCKAGLVLAFSLLVTTLFAQNWYPDLDGDGFGDGFTTPVVSPTQPPNHVLNPLDCNDALPNNSIWSWVGASPVSSASITMTKLALAPDGTPFALYQDFATTDKYVRKFSGAAWTAVGGSPITTTIDPIEIQQPDMAVNSLGEPYICFLDFDAGVASNNKATVLKFDGTLGQWVLVGSRRFSAELEPNINIRIMLHNDVPYVIFGEGAARTMTVMKFDVGTGNWVNLGGTLMGIVSDYVPALAARGNMLYAAVVDRNASFDANTLKTIVLSCDISAPVPAWTQVGTGAFPYYTSSGNETPRIAVSSTGIPYVAYYDDDLNQVIVQKYESGAWAPVGPSGNAYVHSGTASYVDLAVDNQNVPVVAFQDNVAGKIALKKLSASGSWSVASTPSINGIRLSLAISAYTNAPYLAFKDSGSEKAVVYSVAPQIDLPVISSITSPQAFLCTGESAIVSLTGNLNHAARWKWYSGTCGDALSEVTPIDPVARTSISVSPGVTTTYYVRGEGNCISASATCTVFTVGVTPKPTWYQDSDGDGLGNATASTLIDCGPQPGHVINNADCNDNSVNASSWDVVGGAGFATGPNAAGAPNVVAIAFDNSNAPFVAYRDASTTPTAGKVTVMKYDGIQWVLVGTAGFSSGAATFVNIAFYGSTPYVAYIDGGKVNVKKFDAGSWVTVGATNFSAGTATSLSMAMNINDGTPYVVYTDGTSSPASRATVMRFNGTLWEVVGVANFTTAAATSNAIAIDSRGTPYVSFADGTVTTRLSVMKFNGVAWTVVGATGISVSAATFTSIKVDSRGVPYVAYRDAGVSSGRVVVHKYVSGTSWTLVGPAGGVSAAAASFVSLALDKGGAPYVSYTEGSIGKTMKYNGASWTAVGTSVLPTGVTLVDDMSIGVNATGVPYVVLRSLTPAAVANRISVMKMGPAANLPVATDITSTRPHFCPGTITSATLTVVGSLNDATEWKWYKGACGGGTALTPASATTVDITAESTPGTDVTYYVRGEGACIASVTCANNLMIRTRVNPSITSAPPLADREVCEAVTGVTAFAITAIGDGVSYQWQKDGTNVGTNANSLSLPSPIAIGDAGIYKITVTGTCATPAPVTDDAELTVRALPRIVSAPMSDKEVCENATGVTDFTITAAGYDVHYQWEKSGSPAGTDDHTFDLPATMATGDAGTYKVTVTGHCATPAPVTDEATLTVRELPRITGGPMADKDVCENATGVSDFMITATGYNLHYQWQKNGTPDGIDASNFDLPATMATGDAGTYKVTVTGFCATPAPLTDEATLTVRELPRITSAPMSDKEVCENATGVTDFTITATGYDVHYQWEKNGSPVGTDDHSFDLPATMATGDAGTYKVTVTGHCATPAPVTDEATLTVRELPRITGGPMADKDVCENATGVSDFTITATGYNLHYQWQKNGTPDGIDASNFDLPATMATGDAGTYKVTVTGFCATPAPLTDEATLTVRELPRITSAPMGDKDVCENATGIAGFTIAATGYDLHYQWQKDGAPIGTDDDHFDLPPTIATADAGTYKVTVTGLCATPAAVSDEATLTIRALPRITSVLSDVTQCEGTDVTFTATFGDATTQGQWQKNGTDLAGAVGNTLTLTNLLPADQATYTVVATNACDNITGARRSAALTVEAKPVIVTSPADLNACDGAANVTFSVSATGAGVRYQWQTNNGASGTWRDITGENDRQLVVNNVNNSLHNRLYHVLVGGTCGPDVTSADARLLISAVGAVTLHRENPAAANDPAATVVCAGSEATFTGVVTGTATGYRYQWQQNNGSGWTDITGETGRSMTLSSIPQAVNNTSYRVVAGNPGCTPVPSAATLITVNALSNITAHPTDAVTCEGGSARFTVSVTGTALAYQWQMHSGAAWENLPGAVSPELNLLHVSSVMNAYQYRVIVDAAGCTPVTSDIADLTVSRLPDMIAPPAPAEVCMDQNAVFTVIAEGSDISYIWEENRGSEWTALSGENSASLLLRRVPPAMNGYLYRVRVISPGCTPITSGGAQLIINTQPGQTGCSQSLLISEGVSPNGDDQLDRWIIEGIELYPNNNVKLYNVWGDLVFERKGYDNELHAWRGETNKGLKIGQEAPDGTYFYFIDLGNDNDSVLRGFVVLKR</sequence>
<feature type="domain" description="Ig-like" evidence="3">
    <location>
        <begin position="1131"/>
        <end position="1215"/>
    </location>
</feature>
<keyword evidence="2" id="KW-1133">Transmembrane helix</keyword>